<keyword evidence="2" id="KW-0614">Plasmid</keyword>
<dbReference type="Proteomes" id="UP000464186">
    <property type="component" value="Plasmid unnamed2"/>
</dbReference>
<organism evidence="2 3">
    <name type="scientific">Pseudarthrobacter psychrotolerans</name>
    <dbReference type="NCBI Taxonomy" id="2697569"/>
    <lineage>
        <taxon>Bacteria</taxon>
        <taxon>Bacillati</taxon>
        <taxon>Actinomycetota</taxon>
        <taxon>Actinomycetes</taxon>
        <taxon>Micrococcales</taxon>
        <taxon>Micrococcaceae</taxon>
        <taxon>Pseudarthrobacter</taxon>
    </lineage>
</organism>
<protein>
    <submittedName>
        <fullName evidence="2">Uncharacterized protein</fullName>
    </submittedName>
</protein>
<reference evidence="2 3" key="1">
    <citation type="submission" date="2020-01" db="EMBL/GenBank/DDBJ databases">
        <title>Pseudarthrobacter psychrotolerans sp. nov., isolated from antarctic soil.</title>
        <authorList>
            <person name="Shin Y."/>
            <person name="Park W."/>
        </authorList>
    </citation>
    <scope>NUCLEOTIDE SEQUENCE [LARGE SCALE GENOMIC DNA]</scope>
    <source>
        <strain evidence="2 3">YJ56</strain>
        <plasmid evidence="2 3">unnamed2</plasmid>
    </source>
</reference>
<keyword evidence="1" id="KW-0472">Membrane</keyword>
<keyword evidence="3" id="KW-1185">Reference proteome</keyword>
<keyword evidence="1" id="KW-1133">Transmembrane helix</keyword>
<gene>
    <name evidence="2" type="ORF">GU243_24160</name>
</gene>
<geneLocation type="plasmid" evidence="2 3">
    <name>unnamed2</name>
</geneLocation>
<dbReference type="KEGG" id="psey:GU243_24160"/>
<name>A0A6P1NU94_9MICC</name>
<evidence type="ECO:0000256" key="1">
    <source>
        <dbReference type="SAM" id="Phobius"/>
    </source>
</evidence>
<dbReference type="EMBL" id="CP047900">
    <property type="protein sequence ID" value="QHK22653.1"/>
    <property type="molecule type" value="Genomic_DNA"/>
</dbReference>
<sequence length="80" mass="8305">MGAPTRARYLRRKNAATTAGMAVLIGVLASVLGGLSVGGFYTTGTWTNPPTIIQELVKGPVSSPASTLPGSAPLRWLWPP</sequence>
<keyword evidence="1" id="KW-0812">Transmembrane</keyword>
<evidence type="ECO:0000313" key="2">
    <source>
        <dbReference type="EMBL" id="QHK22653.1"/>
    </source>
</evidence>
<evidence type="ECO:0000313" key="3">
    <source>
        <dbReference type="Proteomes" id="UP000464186"/>
    </source>
</evidence>
<dbReference type="AlphaFoldDB" id="A0A6P1NU94"/>
<proteinExistence type="predicted"/>
<feature type="transmembrane region" description="Helical" evidence="1">
    <location>
        <begin position="21"/>
        <end position="41"/>
    </location>
</feature>
<accession>A0A6P1NU94</accession>